<dbReference type="OMA" id="ERQNNTM"/>
<comment type="function">
    <text evidence="5">O-methyltransferase required for two non-consecutive steps during ubiquinone biosynthesis. Catalyzes the 2 O-methylation of 3,4-dihydroxy-5-(all-trans-polyprenyl)benzoic acid into 4-hydroxy-3-methoxy-5-(all-trans-polyprenyl)benzoic acid. Also catalyzes the last step of ubiquinone biosynthesis by mediating methylation of 3-demethylubiquinone into ubiquinone. Also able to mediate the methylation of 3-demethylubiquinol into ubiquinol.</text>
</comment>
<feature type="binding site" evidence="5">
    <location>
        <position position="1499"/>
    </location>
    <ligand>
        <name>S-adenosyl-L-methionine</name>
        <dbReference type="ChEBI" id="CHEBI:59789"/>
    </ligand>
</feature>
<evidence type="ECO:0000256" key="7">
    <source>
        <dbReference type="SAM" id="MobiDB-lite"/>
    </source>
</evidence>
<dbReference type="Pfam" id="PF13847">
    <property type="entry name" value="Methyltransf_31"/>
    <property type="match status" value="1"/>
</dbReference>
<comment type="cofactor">
    <cofactor evidence="5">
        <name>Mg(2+)</name>
        <dbReference type="ChEBI" id="CHEBI:18420"/>
    </cofactor>
</comment>
<dbReference type="OrthoDB" id="3265906at2759"/>
<evidence type="ECO:0000256" key="1">
    <source>
        <dbReference type="ARBA" id="ARBA00022603"/>
    </source>
</evidence>
<feature type="binding site" evidence="5">
    <location>
        <position position="1547"/>
    </location>
    <ligand>
        <name>S-adenosyl-L-methionine</name>
        <dbReference type="ChEBI" id="CHEBI:59789"/>
    </ligand>
</feature>
<dbReference type="EC" id="2.1.1.-" evidence="5"/>
<dbReference type="GO" id="GO:0010420">
    <property type="term" value="F:polyprenyldihydroxybenzoate methyltransferase activity"/>
    <property type="evidence" value="ECO:0007669"/>
    <property type="project" value="UniProtKB-UniRule"/>
</dbReference>
<feature type="compositionally biased region" description="Low complexity" evidence="7">
    <location>
        <begin position="1022"/>
        <end position="1036"/>
    </location>
</feature>
<feature type="coiled-coil region" evidence="6">
    <location>
        <begin position="580"/>
        <end position="628"/>
    </location>
</feature>
<feature type="coiled-coil region" evidence="6">
    <location>
        <begin position="1351"/>
        <end position="1378"/>
    </location>
</feature>
<dbReference type="SUPFAM" id="SSF53335">
    <property type="entry name" value="S-adenosyl-L-methionine-dependent methyltransferases"/>
    <property type="match status" value="1"/>
</dbReference>
<feature type="compositionally biased region" description="Polar residues" evidence="7">
    <location>
        <begin position="523"/>
        <end position="546"/>
    </location>
</feature>
<comment type="catalytic activity">
    <reaction evidence="5">
        <text>a 3-demethylubiquinol + S-adenosyl-L-methionine = a ubiquinol + S-adenosyl-L-homocysteine + H(+)</text>
        <dbReference type="Rhea" id="RHEA:44380"/>
        <dbReference type="Rhea" id="RHEA-COMP:9566"/>
        <dbReference type="Rhea" id="RHEA-COMP:10914"/>
        <dbReference type="ChEBI" id="CHEBI:15378"/>
        <dbReference type="ChEBI" id="CHEBI:17976"/>
        <dbReference type="ChEBI" id="CHEBI:57856"/>
        <dbReference type="ChEBI" id="CHEBI:59789"/>
        <dbReference type="ChEBI" id="CHEBI:84422"/>
        <dbReference type="EC" id="2.1.1.64"/>
    </reaction>
</comment>
<feature type="binding site" evidence="5">
    <location>
        <position position="1548"/>
    </location>
    <ligand>
        <name>Mg(2+)</name>
        <dbReference type="ChEBI" id="CHEBI:18420"/>
    </ligand>
</feature>
<feature type="compositionally biased region" description="Polar residues" evidence="7">
    <location>
        <begin position="493"/>
        <end position="512"/>
    </location>
</feature>
<dbReference type="GO" id="GO:0120537">
    <property type="term" value="F:3-demethylubiquinone 3-O-methyltransferase activity"/>
    <property type="evidence" value="ECO:0007669"/>
    <property type="project" value="RHEA"/>
</dbReference>
<keyword evidence="5" id="KW-0460">Magnesium</keyword>
<dbReference type="InParanoid" id="A0A0V0QKW3"/>
<feature type="region of interest" description="Disordered" evidence="7">
    <location>
        <begin position="1014"/>
        <end position="1036"/>
    </location>
</feature>
<evidence type="ECO:0000259" key="8">
    <source>
        <dbReference type="Pfam" id="PF13847"/>
    </source>
</evidence>
<evidence type="ECO:0000256" key="5">
    <source>
        <dbReference type="HAMAP-Rule" id="MF_03190"/>
    </source>
</evidence>
<dbReference type="InterPro" id="IPR025714">
    <property type="entry name" value="Methyltranfer_dom"/>
</dbReference>
<dbReference type="Proteomes" id="UP000054937">
    <property type="component" value="Unassembled WGS sequence"/>
</dbReference>
<feature type="compositionally biased region" description="Low complexity" evidence="7">
    <location>
        <begin position="547"/>
        <end position="558"/>
    </location>
</feature>
<comment type="similarity">
    <text evidence="5">Belongs to the class I-like SAM-binding methyltransferase superfamily. UbiG/COQ3 family.</text>
</comment>
<dbReference type="PANTHER" id="PTHR43464">
    <property type="entry name" value="METHYLTRANSFERASE"/>
    <property type="match status" value="1"/>
</dbReference>
<dbReference type="CDD" id="cd02440">
    <property type="entry name" value="AdoMet_MTases"/>
    <property type="match status" value="1"/>
</dbReference>
<organism evidence="9 10">
    <name type="scientific">Pseudocohnilembus persalinus</name>
    <name type="common">Ciliate</name>
    <dbReference type="NCBI Taxonomy" id="266149"/>
    <lineage>
        <taxon>Eukaryota</taxon>
        <taxon>Sar</taxon>
        <taxon>Alveolata</taxon>
        <taxon>Ciliophora</taxon>
        <taxon>Intramacronucleata</taxon>
        <taxon>Oligohymenophorea</taxon>
        <taxon>Scuticociliatia</taxon>
        <taxon>Philasterida</taxon>
        <taxon>Pseudocohnilembidae</taxon>
        <taxon>Pseudocohnilembus</taxon>
    </lineage>
</organism>
<feature type="binding site" evidence="5">
    <location>
        <position position="1478"/>
    </location>
    <ligand>
        <name>S-adenosyl-L-methionine</name>
        <dbReference type="ChEBI" id="CHEBI:59789"/>
    </ligand>
</feature>
<keyword evidence="5" id="KW-0999">Mitochondrion inner membrane</keyword>
<dbReference type="Gene3D" id="3.40.50.150">
    <property type="entry name" value="Vaccinia Virus protein VP39"/>
    <property type="match status" value="1"/>
</dbReference>
<evidence type="ECO:0000313" key="10">
    <source>
        <dbReference type="Proteomes" id="UP000054937"/>
    </source>
</evidence>
<comment type="subunit">
    <text evidence="5">Component of a multi-subunit COQ enzyme complex.</text>
</comment>
<comment type="pathway">
    <text evidence="5">Cofactor biosynthesis; ubiquinone biosynthesis.</text>
</comment>
<dbReference type="GO" id="GO:0032259">
    <property type="term" value="P:methylation"/>
    <property type="evidence" value="ECO:0007669"/>
    <property type="project" value="UniProtKB-KW"/>
</dbReference>
<feature type="coiled-coil region" evidence="6">
    <location>
        <begin position="1195"/>
        <end position="1294"/>
    </location>
</feature>
<evidence type="ECO:0000313" key="9">
    <source>
        <dbReference type="EMBL" id="KRX02907.1"/>
    </source>
</evidence>
<evidence type="ECO:0000256" key="6">
    <source>
        <dbReference type="SAM" id="Coils"/>
    </source>
</evidence>
<dbReference type="NCBIfam" id="TIGR01983">
    <property type="entry name" value="UbiG"/>
    <property type="match status" value="1"/>
</dbReference>
<dbReference type="PANTHER" id="PTHR43464:SF19">
    <property type="entry name" value="UBIQUINONE BIOSYNTHESIS O-METHYLTRANSFERASE, MITOCHONDRIAL"/>
    <property type="match status" value="1"/>
</dbReference>
<comment type="catalytic activity">
    <reaction evidence="5">
        <text>a 3,4-dihydroxy-5-(all-trans-polyprenyl)benzoate + S-adenosyl-L-methionine = a 4-hydroxy-3-methoxy-5-(all-trans-polyprenyl)benzoate + S-adenosyl-L-homocysteine + H(+)</text>
        <dbReference type="Rhea" id="RHEA:44452"/>
        <dbReference type="Rhea" id="RHEA-COMP:10930"/>
        <dbReference type="Rhea" id="RHEA-COMP:10931"/>
        <dbReference type="ChEBI" id="CHEBI:15378"/>
        <dbReference type="ChEBI" id="CHEBI:57856"/>
        <dbReference type="ChEBI" id="CHEBI:59789"/>
        <dbReference type="ChEBI" id="CHEBI:64694"/>
        <dbReference type="ChEBI" id="CHEBI:84443"/>
        <dbReference type="EC" id="2.1.1.114"/>
    </reaction>
</comment>
<dbReference type="GO" id="GO:0031314">
    <property type="term" value="C:extrinsic component of mitochondrial inner membrane"/>
    <property type="evidence" value="ECO:0007669"/>
    <property type="project" value="UniProtKB-UniRule"/>
</dbReference>
<feature type="binding site" evidence="5">
    <location>
        <position position="1552"/>
    </location>
    <ligand>
        <name>Mg(2+)</name>
        <dbReference type="ChEBI" id="CHEBI:18420"/>
    </ligand>
</feature>
<comment type="subcellular location">
    <subcellularLocation>
        <location evidence="5">Mitochondrion inner membrane</location>
        <topology evidence="5">Peripheral membrane protein</topology>
        <orientation evidence="5">Matrix side</orientation>
    </subcellularLocation>
</comment>
<evidence type="ECO:0000256" key="4">
    <source>
        <dbReference type="ARBA" id="ARBA00022691"/>
    </source>
</evidence>
<feature type="domain" description="Methyltransferase" evidence="8">
    <location>
        <begin position="1470"/>
        <end position="1579"/>
    </location>
</feature>
<feature type="coiled-coil region" evidence="6">
    <location>
        <begin position="189"/>
        <end position="469"/>
    </location>
</feature>
<feature type="coiled-coil region" evidence="6">
    <location>
        <begin position="93"/>
        <end position="141"/>
    </location>
</feature>
<evidence type="ECO:0000256" key="2">
    <source>
        <dbReference type="ARBA" id="ARBA00022679"/>
    </source>
</evidence>
<dbReference type="EC" id="2.1.1.114" evidence="5"/>
<proteinExistence type="inferred from homology"/>
<dbReference type="GO" id="GO:0061542">
    <property type="term" value="F:3-demethylubiquinol 3-O-methyltransferase activity"/>
    <property type="evidence" value="ECO:0007669"/>
    <property type="project" value="UniProtKB-UniRule"/>
</dbReference>
<comment type="caution">
    <text evidence="9">The sequence shown here is derived from an EMBL/GenBank/DDBJ whole genome shotgun (WGS) entry which is preliminary data.</text>
</comment>
<dbReference type="EMBL" id="LDAU01000150">
    <property type="protein sequence ID" value="KRX02907.1"/>
    <property type="molecule type" value="Genomic_DNA"/>
</dbReference>
<gene>
    <name evidence="9" type="ORF">PPERSA_13161</name>
</gene>
<keyword evidence="3 5" id="KW-0831">Ubiquinone biosynthesis</keyword>
<feature type="binding site" evidence="5">
    <location>
        <position position="1551"/>
    </location>
    <ligand>
        <name>Mg(2+)</name>
        <dbReference type="ChEBI" id="CHEBI:18420"/>
    </ligand>
</feature>
<keyword evidence="6" id="KW-0175">Coiled coil</keyword>
<keyword evidence="2 5" id="KW-0808">Transferase</keyword>
<feature type="coiled-coil region" evidence="6">
    <location>
        <begin position="667"/>
        <end position="839"/>
    </location>
</feature>
<dbReference type="EC" id="2.1.1.64" evidence="5"/>
<protein>
    <recommendedName>
        <fullName evidence="5">Ubiquinone biosynthesis O-methyltransferase, mitochondrial</fullName>
    </recommendedName>
    <alternativeName>
        <fullName evidence="5">3-demethylubiquinol 3-O-methyltransferase</fullName>
        <ecNumber evidence="5">2.1.1.64</ecNumber>
    </alternativeName>
    <alternativeName>
        <fullName evidence="5">3-demethylubiquinone 3-O-methyltransferase</fullName>
        <ecNumber evidence="5">2.1.1.-</ecNumber>
    </alternativeName>
    <alternativeName>
        <fullName evidence="5">Polyprenyldihydroxybenzoate methyltransferase</fullName>
        <ecNumber evidence="5">2.1.1.114</ecNumber>
    </alternativeName>
</protein>
<feature type="region of interest" description="Disordered" evidence="7">
    <location>
        <begin position="25"/>
        <end position="76"/>
    </location>
</feature>
<dbReference type="InterPro" id="IPR029063">
    <property type="entry name" value="SAM-dependent_MTases_sf"/>
</dbReference>
<name>A0A0V0QKW3_PSEPJ</name>
<keyword evidence="5" id="KW-0496">Mitochondrion</keyword>
<dbReference type="GO" id="GO:0046872">
    <property type="term" value="F:metal ion binding"/>
    <property type="evidence" value="ECO:0007669"/>
    <property type="project" value="UniProtKB-KW"/>
</dbReference>
<feature type="binding site" evidence="5">
    <location>
        <position position="1443"/>
    </location>
    <ligand>
        <name>S-adenosyl-L-methionine</name>
        <dbReference type="ChEBI" id="CHEBI:59789"/>
    </ligand>
</feature>
<dbReference type="HAMAP" id="MF_00472">
    <property type="entry name" value="UbiG"/>
    <property type="match status" value="1"/>
</dbReference>
<reference evidence="9 10" key="1">
    <citation type="journal article" date="2015" name="Sci. Rep.">
        <title>Genome of the facultative scuticociliatosis pathogen Pseudocohnilembus persalinus provides insight into its virulence through horizontal gene transfer.</title>
        <authorList>
            <person name="Xiong J."/>
            <person name="Wang G."/>
            <person name="Cheng J."/>
            <person name="Tian M."/>
            <person name="Pan X."/>
            <person name="Warren A."/>
            <person name="Jiang C."/>
            <person name="Yuan D."/>
            <person name="Miao W."/>
        </authorList>
    </citation>
    <scope>NUCLEOTIDE SEQUENCE [LARGE SCALE GENOMIC DNA]</scope>
    <source>
        <strain evidence="9">36N120E</strain>
    </source>
</reference>
<dbReference type="InterPro" id="IPR010233">
    <property type="entry name" value="UbiG_MeTrfase"/>
</dbReference>
<evidence type="ECO:0000256" key="3">
    <source>
        <dbReference type="ARBA" id="ARBA00022688"/>
    </source>
</evidence>
<feature type="compositionally biased region" description="Low complexity" evidence="7">
    <location>
        <begin position="28"/>
        <end position="76"/>
    </location>
</feature>
<comment type="catalytic activity">
    <reaction evidence="5">
        <text>a 3-demethylubiquinone + S-adenosyl-L-methionine = a ubiquinone + S-adenosyl-L-homocysteine</text>
        <dbReference type="Rhea" id="RHEA:81215"/>
        <dbReference type="Rhea" id="RHEA-COMP:9565"/>
        <dbReference type="Rhea" id="RHEA-COMP:19654"/>
        <dbReference type="ChEBI" id="CHEBI:16389"/>
        <dbReference type="ChEBI" id="CHEBI:57856"/>
        <dbReference type="ChEBI" id="CHEBI:59789"/>
        <dbReference type="ChEBI" id="CHEBI:231825"/>
    </reaction>
</comment>
<keyword evidence="5" id="KW-0479">Metal-binding</keyword>
<keyword evidence="10" id="KW-1185">Reference proteome</keyword>
<keyword evidence="1 5" id="KW-0489">Methyltransferase</keyword>
<keyword evidence="4 5" id="KW-0949">S-adenosyl-L-methionine</keyword>
<accession>A0A0V0QKW3</accession>
<feature type="region of interest" description="Disordered" evidence="7">
    <location>
        <begin position="471"/>
        <end position="561"/>
    </location>
</feature>
<sequence>MSLQQEIDILQQRLFNQQENSQDFGDFSAQQQQSSRLQKSQQSNNNYNNQSSNFGQNNNNNSANQFQNQSSQLQSFQQNQSNFYHDEYLNQQLEEKDEVISRLNAKVSQVKMKEQNLLEENAKIEQMYNDLVQEFQQFRENTKNNRIQNQKIENQDHELIGGIYGSNSKQYQQTVEQAIGNEKIMAKKLEITTQLKQKLEQDNIQLKADLENQYRDIEILKEQNNNLEQELIDFQKRVENDRKLLEEKMELQEKVDLNEKMVEKFQNEVQTLKKQQKEEIQLIQEQQKQAQSYADQYKLQIEDLLEEIRNVQSRNQDKDKRIQDLQEEKFQIERSLKQAQDEKQQLSQLNDKLENELNEISNTMTTLNDKTKYEFQKRDTIENKMGFRVEQLESEILHLEKLNIQVQNEKNALEERVQAIEKEKRQLEEQLKNIQDLREDEVQLHMSKEKLLNSQLQQLKQDVQDISERFYTQKNQGQNKNRRSKSQNRDKVNISNYNSLNNQDEGQVSTQRKQFKPPKQGSVKKNSSLSTRHNQSAVQYNSPGKFNSQQQQQNNQQSGRFESPLRERQEFVNNQNQISNSSLQFQIQQLKNNEREMQMEVQTKDLELIQLKHRVQKQEQRIQNLLEQQHVFDMSQSKYQSQIQDKAMIIEGLKKENDILKIQTHHVDAADAKLLDELNELRNVKNQLLIERERILQDLELKEDENFDERKMKDDLIYFIQSLENKCLRYSQEINHIVKEQQNNQDYYQQEINSLQQNKEDLIEMINEKEEMIRELQEELKGMEYKLEDERNQAMQQMSQVQIIEKDKDIEVNAHKLRMQEIKEECENSHLSMAILKEEMLEQNRKHNESIEINKQHIKILKEIFQNQVTDLRKQVSKGKIKDKLAFDKIVISLTDSFVSPALKEANVKIEEICVNLGNINEGQIQQQNQGKDMKQEYSVSQAQLLAQKTNNKMLNEELNYLKEENALLQEKVNESQKVIENFENEKQNIQKENDNNKKQRQILQGKLESQKSQLEEKENILQKSQSQQQNLQDSNSIKEIQQNLESKIKELKEDLNRKKEIISGLKSQKEEKEYELNQVKSELEVFKEESEKYKKIKGDLQRKDQMYKDLKEKYEKLKDQEKKLQEELVQNGDKLKMVKNESLRKELQLKEMREKNLNESISHANIKQSLDEENKHKELTKKLKTEINNKEIFIRNLKQKLEMSNFELEKYKTEGINKTTENMNELERESRKADNLKNQLKKVQSQYDMLVFLLKRIFRENFVSYQKNQQKIIQQQQQILQQQQQQQQQYKLKQNYSKSSSQQNASKFSESLNILNLSPDDINQFLDPQSQNQGQSFGNQSQNLAQNKVLQQQQQQLLSYQGIIEKFEQELEKKENVNINNIYQMISSLIDDRITQGQINQQQRFSFSSSVDQKEMNHFQDVNDWWNATGEMRALFEYNILRVDFIKEILSQNSEIKNQANYDQYKPLKGMRVLDAGCGGGLLSESLARLGANVVGVDASENSIKVAEGHKQKDWKNLQNLEYRRITIEELLENEGKASFDMVTSMEVIEHVSQKQVFLNCLGEMLKPNGFIFMSTMSKTPTSYLQLIMIAEYVLRLVKVGTHDWEKFINPQDLSRILAVTGVNQVKVQGVRYDFFNNQMVYTDCQDMYLYAGRKQ</sequence>
<keyword evidence="5" id="KW-0472">Membrane</keyword>
<dbReference type="UniPathway" id="UPA00232"/>